<protein>
    <submittedName>
        <fullName evidence="1">Uncharacterized protein</fullName>
    </submittedName>
</protein>
<keyword evidence="2" id="KW-1185">Reference proteome</keyword>
<reference evidence="1" key="1">
    <citation type="submission" date="2022-09" db="EMBL/GenBank/DDBJ databases">
        <title>Comparative genomics and taxonomic characterization of three novel marine species of genus Reichenbachiella exhibiting antioxidant and polysaccharide degradation activities.</title>
        <authorList>
            <person name="Muhammad N."/>
            <person name="Lee Y.-J."/>
            <person name="Ko J."/>
            <person name="Kim S.-G."/>
        </authorList>
    </citation>
    <scope>NUCLEOTIDE SEQUENCE</scope>
    <source>
        <strain evidence="1">BKB1-1</strain>
    </source>
</reference>
<gene>
    <name evidence="1" type="ORF">N6H18_03245</name>
</gene>
<dbReference type="RefSeq" id="WP_262310401.1">
    <property type="nucleotide sequence ID" value="NZ_CP106679.1"/>
</dbReference>
<evidence type="ECO:0000313" key="2">
    <source>
        <dbReference type="Proteomes" id="UP001065174"/>
    </source>
</evidence>
<evidence type="ECO:0000313" key="1">
    <source>
        <dbReference type="EMBL" id="UXP32970.1"/>
    </source>
</evidence>
<organism evidence="1 2">
    <name type="scientific">Reichenbachiella agarivorans</name>
    <dbReference type="NCBI Taxonomy" id="2979464"/>
    <lineage>
        <taxon>Bacteria</taxon>
        <taxon>Pseudomonadati</taxon>
        <taxon>Bacteroidota</taxon>
        <taxon>Cytophagia</taxon>
        <taxon>Cytophagales</taxon>
        <taxon>Reichenbachiellaceae</taxon>
        <taxon>Reichenbachiella</taxon>
    </lineage>
</organism>
<dbReference type="Proteomes" id="UP001065174">
    <property type="component" value="Chromosome"/>
</dbReference>
<sequence>MRNTLILIFGMLVGIAVIGQPIAKNYIDAAVCCKIKQDDKADDTDSTENPEVISSLEAVAPATQFQVVTMDYQTLDAQITFEGLNRAFSYEFVEELSQKLLKVLFNYIIAPNAP</sequence>
<accession>A0ABY6CXM0</accession>
<proteinExistence type="predicted"/>
<name>A0ABY6CXM0_9BACT</name>
<dbReference type="EMBL" id="CP106679">
    <property type="protein sequence ID" value="UXP32970.1"/>
    <property type="molecule type" value="Genomic_DNA"/>
</dbReference>